<keyword evidence="3" id="KW-1185">Reference proteome</keyword>
<dbReference type="RefSeq" id="WP_121087996.1">
    <property type="nucleotide sequence ID" value="NZ_RBZU01000007.1"/>
</dbReference>
<gene>
    <name evidence="2" type="ORF">D7S86_16755</name>
</gene>
<dbReference type="SUPFAM" id="SSF54427">
    <property type="entry name" value="NTF2-like"/>
    <property type="match status" value="1"/>
</dbReference>
<organism evidence="2 3">
    <name type="scientific">Pararobbsia silviterrae</name>
    <dbReference type="NCBI Taxonomy" id="1792498"/>
    <lineage>
        <taxon>Bacteria</taxon>
        <taxon>Pseudomonadati</taxon>
        <taxon>Pseudomonadota</taxon>
        <taxon>Betaproteobacteria</taxon>
        <taxon>Burkholderiales</taxon>
        <taxon>Burkholderiaceae</taxon>
        <taxon>Pararobbsia</taxon>
    </lineage>
</organism>
<name>A0A494XRU9_9BURK</name>
<evidence type="ECO:0000313" key="2">
    <source>
        <dbReference type="EMBL" id="RKP53367.1"/>
    </source>
</evidence>
<evidence type="ECO:0000313" key="3">
    <source>
        <dbReference type="Proteomes" id="UP000270342"/>
    </source>
</evidence>
<dbReference type="OrthoDB" id="8912653at2"/>
<dbReference type="AlphaFoldDB" id="A0A494XRU9"/>
<dbReference type="Proteomes" id="UP000270342">
    <property type="component" value="Unassembled WGS sequence"/>
</dbReference>
<dbReference type="EMBL" id="RBZU01000007">
    <property type="protein sequence ID" value="RKP53367.1"/>
    <property type="molecule type" value="Genomic_DNA"/>
</dbReference>
<proteinExistence type="predicted"/>
<dbReference type="Pfam" id="PF14534">
    <property type="entry name" value="DUF4440"/>
    <property type="match status" value="1"/>
</dbReference>
<feature type="domain" description="DUF4440" evidence="1">
    <location>
        <begin position="10"/>
        <end position="115"/>
    </location>
</feature>
<protein>
    <submittedName>
        <fullName evidence="2">Nuclear transport factor 2 family protein</fullName>
    </submittedName>
</protein>
<dbReference type="InterPro" id="IPR027843">
    <property type="entry name" value="DUF4440"/>
</dbReference>
<accession>A0A494XRU9</accession>
<comment type="caution">
    <text evidence="2">The sequence shown here is derived from an EMBL/GenBank/DDBJ whole genome shotgun (WGS) entry which is preliminary data.</text>
</comment>
<reference evidence="2 3" key="1">
    <citation type="submission" date="2018-10" db="EMBL/GenBank/DDBJ databases">
        <title>Robbsia sp. DHC34, isolated from soil.</title>
        <authorList>
            <person name="Gao Z.-H."/>
            <person name="Qiu L.-H."/>
        </authorList>
    </citation>
    <scope>NUCLEOTIDE SEQUENCE [LARGE SCALE GENOMIC DNA]</scope>
    <source>
        <strain evidence="2 3">DHC34</strain>
    </source>
</reference>
<dbReference type="InterPro" id="IPR032710">
    <property type="entry name" value="NTF2-like_dom_sf"/>
</dbReference>
<dbReference type="Gene3D" id="3.10.450.50">
    <property type="match status" value="1"/>
</dbReference>
<sequence length="125" mass="14116">MTDRDFAADIRALEERRRIAMLAADTATLRTLFDASLVYLHSTGLRDTRESYLDKLEDGTMRYEALAFDVTELIARERFALLRAKMSATITTPKGTFDVASDYEAVWMHSDGTWRAIAIQGFVAS</sequence>
<evidence type="ECO:0000259" key="1">
    <source>
        <dbReference type="Pfam" id="PF14534"/>
    </source>
</evidence>